<evidence type="ECO:0000313" key="3">
    <source>
        <dbReference type="EMBL" id="MBP2115465.1"/>
    </source>
</evidence>
<dbReference type="HAMAP" id="MF_01845">
    <property type="entry name" value="UPF0597"/>
    <property type="match status" value="1"/>
</dbReference>
<accession>A0ABS4P179</accession>
<feature type="domain" description="Serine dehydratase-like alpha subunit" evidence="2">
    <location>
        <begin position="143"/>
        <end position="420"/>
    </location>
</feature>
<evidence type="ECO:0000313" key="4">
    <source>
        <dbReference type="Proteomes" id="UP000773462"/>
    </source>
</evidence>
<dbReference type="PIRSF" id="PIRSF006054">
    <property type="entry name" value="UCP006054"/>
    <property type="match status" value="1"/>
</dbReference>
<dbReference type="InterPro" id="IPR021144">
    <property type="entry name" value="UPF0597"/>
</dbReference>
<evidence type="ECO:0000259" key="2">
    <source>
        <dbReference type="Pfam" id="PF03313"/>
    </source>
</evidence>
<dbReference type="PANTHER" id="PTHR30501:SF2">
    <property type="entry name" value="UPF0597 PROTEIN YHAM"/>
    <property type="match status" value="1"/>
</dbReference>
<dbReference type="InterPro" id="IPR005130">
    <property type="entry name" value="Ser_deHydtase-like_asu"/>
</dbReference>
<keyword evidence="4" id="KW-1185">Reference proteome</keyword>
<gene>
    <name evidence="3" type="ORF">J2Z70_005652</name>
</gene>
<dbReference type="Proteomes" id="UP000773462">
    <property type="component" value="Unassembled WGS sequence"/>
</dbReference>
<evidence type="ECO:0000256" key="1">
    <source>
        <dbReference type="HAMAP-Rule" id="MF_01845"/>
    </source>
</evidence>
<dbReference type="RefSeq" id="WP_209878519.1">
    <property type="nucleotide sequence ID" value="NZ_JAGGLV010000027.1"/>
</dbReference>
<proteinExistence type="inferred from homology"/>
<reference evidence="3 4" key="1">
    <citation type="submission" date="2021-03" db="EMBL/GenBank/DDBJ databases">
        <title>Genomic Encyclopedia of Type Strains, Phase IV (KMG-IV): sequencing the most valuable type-strain genomes for metagenomic binning, comparative biology and taxonomic classification.</title>
        <authorList>
            <person name="Goeker M."/>
        </authorList>
    </citation>
    <scope>NUCLEOTIDE SEQUENCE [LARGE SCALE GENOMIC DNA]</scope>
    <source>
        <strain evidence="3 4">DSM 101953</strain>
    </source>
</reference>
<name>A0ABS4P179_9BACL</name>
<dbReference type="EMBL" id="JAGGLV010000027">
    <property type="protein sequence ID" value="MBP2115465.1"/>
    <property type="molecule type" value="Genomic_DNA"/>
</dbReference>
<sequence>MVNLLEVLHKEIMPAEGCTEPIAVAYAVSLAAELVDEEITGIELFLSGNIIKNAMGVGIPGTGQTGLPIAVALGAVVRRSERKLEILSGLTPAELASAEGLLERKLLEVELKDTPEKLYIEARVHSKNHTATAILVKEHTNVQYLAKDGQRLEPKMDKADCGDPLSLDPEVYSVSLEDIYAFVQNTPFEDLRFLLEGAVMNKAISEEGLRGEYGLQVGRKMSQQSALNLFGADVANRIIAATAAASDARMDGSAMPVMTTAGSGNQGIACTMPVIALAELLGKDEETLARAMALSNLITIHVKHYIGRLSPLCGSGIAGGVGAGSGIVYLMGGTLAQIKHSIQNTIASTSGMICDGAKPTCALKISTATNAAIQSATLAMNNISASPSDGVIFEKVEDTIKNMETLVQEGLAATDQAILNIMLSKGAASS</sequence>
<protein>
    <recommendedName>
        <fullName evidence="1">UPF0597 protein J2Z70_005652</fullName>
    </recommendedName>
</protein>
<comment type="similarity">
    <text evidence="1">Belongs to the UPF0597 family.</text>
</comment>
<dbReference type="Pfam" id="PF03313">
    <property type="entry name" value="SDH_alpha"/>
    <property type="match status" value="1"/>
</dbReference>
<comment type="caution">
    <text evidence="3">The sequence shown here is derived from an EMBL/GenBank/DDBJ whole genome shotgun (WGS) entry which is preliminary data.</text>
</comment>
<dbReference type="PANTHER" id="PTHR30501">
    <property type="entry name" value="UPF0597 PROTEIN YHAM"/>
    <property type="match status" value="1"/>
</dbReference>
<organism evidence="3 4">
    <name type="scientific">Paenibacillus silagei</name>
    <dbReference type="NCBI Taxonomy" id="1670801"/>
    <lineage>
        <taxon>Bacteria</taxon>
        <taxon>Bacillati</taxon>
        <taxon>Bacillota</taxon>
        <taxon>Bacilli</taxon>
        <taxon>Bacillales</taxon>
        <taxon>Paenibacillaceae</taxon>
        <taxon>Paenibacillus</taxon>
    </lineage>
</organism>